<evidence type="ECO:0000313" key="9">
    <source>
        <dbReference type="EMBL" id="KPI41854.1"/>
    </source>
</evidence>
<dbReference type="CDD" id="cd11062">
    <property type="entry name" value="CYP58-like"/>
    <property type="match status" value="1"/>
</dbReference>
<dbReference type="GO" id="GO:0020037">
    <property type="term" value="F:heme binding"/>
    <property type="evidence" value="ECO:0007669"/>
    <property type="project" value="InterPro"/>
</dbReference>
<dbReference type="InterPro" id="IPR001128">
    <property type="entry name" value="Cyt_P450"/>
</dbReference>
<dbReference type="InterPro" id="IPR002401">
    <property type="entry name" value="Cyt_P450_E_grp-I"/>
</dbReference>
<keyword evidence="3 6" id="KW-0479">Metal-binding</keyword>
<dbReference type="InterPro" id="IPR017972">
    <property type="entry name" value="Cyt_P450_CS"/>
</dbReference>
<keyword evidence="7" id="KW-0503">Monooxygenase</keyword>
<dbReference type="PRINTS" id="PR00385">
    <property type="entry name" value="P450"/>
</dbReference>
<evidence type="ECO:0000256" key="7">
    <source>
        <dbReference type="RuleBase" id="RU000461"/>
    </source>
</evidence>
<evidence type="ECO:0000313" key="10">
    <source>
        <dbReference type="Proteomes" id="UP000038010"/>
    </source>
</evidence>
<dbReference type="AlphaFoldDB" id="A0A0N1NZG2"/>
<dbReference type="OrthoDB" id="3945418at2759"/>
<evidence type="ECO:0000256" key="6">
    <source>
        <dbReference type="PIRSR" id="PIRSR602401-1"/>
    </source>
</evidence>
<dbReference type="Pfam" id="PF00067">
    <property type="entry name" value="p450"/>
    <property type="match status" value="1"/>
</dbReference>
<comment type="caution">
    <text evidence="9">The sequence shown here is derived from an EMBL/GenBank/DDBJ whole genome shotgun (WGS) entry which is preliminary data.</text>
</comment>
<protein>
    <submittedName>
        <fullName evidence="9">Trichodiene oxygenase</fullName>
    </submittedName>
</protein>
<name>A0A0N1NZG2_9EURO</name>
<dbReference type="EMBL" id="LFJN01000008">
    <property type="protein sequence ID" value="KPI41854.1"/>
    <property type="molecule type" value="Genomic_DNA"/>
</dbReference>
<evidence type="ECO:0000256" key="4">
    <source>
        <dbReference type="ARBA" id="ARBA00023002"/>
    </source>
</evidence>
<evidence type="ECO:0000256" key="5">
    <source>
        <dbReference type="ARBA" id="ARBA00023004"/>
    </source>
</evidence>
<keyword evidence="5 6" id="KW-0408">Iron</keyword>
<sequence length="503" mass="57258">MPSIEVLPSLWTLVFSGVIVLTWVLYAAICRLYLHSLGNVPGPRLAALTYWYECYYDALLQGKYIFRLDELHKEYGAVVRVNPNEVHIQDSDFFDQFYGSTRKLDKDSYFYRFTDSLDSAFATKSWSVHRQRRKAFNRYFSPAALSRKEQDVRDCALQLCKQLESKRGSGKPVFLGTAFRALAADVISQYALDSCFDVLRQKDFGQDFTNLNRTLSSVTMYQRHFPWTLPALLVIPDWFQRLSAGSAMIMMLDFQKSNRAIAAQIAKAPKRNAELEDGIFHGICNSDLPTSDKTAERLMQETMSFIGAGTETTASCLEHTMYYVLANPAIHDRLSQELAAAAQSGDLTSNETLKQLPYLEACIKEGLRMGNEVSGRLPRIDPNDAVTYGKYVFPPGTVISMSIRDMHLDPKCHPDPLRFNPERFLDPKLRDQTERYFAPFNKGSRSCVGRELSWLEMRMTLALVVHRFKLTMVNTEEVDVSMAHDFFAPFHPKGSRGLQALVD</sequence>
<evidence type="ECO:0000256" key="1">
    <source>
        <dbReference type="ARBA" id="ARBA00001971"/>
    </source>
</evidence>
<feature type="binding site" description="axial binding residue" evidence="6">
    <location>
        <position position="447"/>
    </location>
    <ligand>
        <name>heme</name>
        <dbReference type="ChEBI" id="CHEBI:30413"/>
    </ligand>
    <ligandPart>
        <name>Fe</name>
        <dbReference type="ChEBI" id="CHEBI:18248"/>
    </ligandPart>
</feature>
<accession>A0A0N1NZG2</accession>
<organism evidence="9 10">
    <name type="scientific">Cyphellophora attinorum</name>
    <dbReference type="NCBI Taxonomy" id="1664694"/>
    <lineage>
        <taxon>Eukaryota</taxon>
        <taxon>Fungi</taxon>
        <taxon>Dikarya</taxon>
        <taxon>Ascomycota</taxon>
        <taxon>Pezizomycotina</taxon>
        <taxon>Eurotiomycetes</taxon>
        <taxon>Chaetothyriomycetidae</taxon>
        <taxon>Chaetothyriales</taxon>
        <taxon>Cyphellophoraceae</taxon>
        <taxon>Cyphellophora</taxon>
    </lineage>
</organism>
<evidence type="ECO:0000256" key="3">
    <source>
        <dbReference type="ARBA" id="ARBA00022723"/>
    </source>
</evidence>
<evidence type="ECO:0000256" key="8">
    <source>
        <dbReference type="SAM" id="Phobius"/>
    </source>
</evidence>
<dbReference type="PRINTS" id="PR00463">
    <property type="entry name" value="EP450I"/>
</dbReference>
<keyword evidence="10" id="KW-1185">Reference proteome</keyword>
<keyword evidence="4 7" id="KW-0560">Oxidoreductase</keyword>
<dbReference type="Proteomes" id="UP000038010">
    <property type="component" value="Unassembled WGS sequence"/>
</dbReference>
<dbReference type="GO" id="GO:0005506">
    <property type="term" value="F:iron ion binding"/>
    <property type="evidence" value="ECO:0007669"/>
    <property type="project" value="InterPro"/>
</dbReference>
<dbReference type="InterPro" id="IPR036396">
    <property type="entry name" value="Cyt_P450_sf"/>
</dbReference>
<dbReference type="RefSeq" id="XP_018001817.1">
    <property type="nucleotide sequence ID" value="XM_018145797.1"/>
</dbReference>
<dbReference type="PANTHER" id="PTHR24305">
    <property type="entry name" value="CYTOCHROME P450"/>
    <property type="match status" value="1"/>
</dbReference>
<dbReference type="InterPro" id="IPR050121">
    <property type="entry name" value="Cytochrome_P450_monoxygenase"/>
</dbReference>
<keyword evidence="8" id="KW-0472">Membrane</keyword>
<reference evidence="9 10" key="1">
    <citation type="submission" date="2015-06" db="EMBL/GenBank/DDBJ databases">
        <title>Draft genome of the ant-associated black yeast Phialophora attae CBS 131958.</title>
        <authorList>
            <person name="Moreno L.F."/>
            <person name="Stielow B.J."/>
            <person name="de Hoog S."/>
            <person name="Vicente V.A."/>
            <person name="Weiss V.A."/>
            <person name="de Vries M."/>
            <person name="Cruz L.M."/>
            <person name="Souza E.M."/>
        </authorList>
    </citation>
    <scope>NUCLEOTIDE SEQUENCE [LARGE SCALE GENOMIC DNA]</scope>
    <source>
        <strain evidence="9 10">CBS 131958</strain>
    </source>
</reference>
<feature type="transmembrane region" description="Helical" evidence="8">
    <location>
        <begin position="12"/>
        <end position="34"/>
    </location>
</feature>
<dbReference type="STRING" id="1664694.A0A0N1NZG2"/>
<dbReference type="PROSITE" id="PS00086">
    <property type="entry name" value="CYTOCHROME_P450"/>
    <property type="match status" value="1"/>
</dbReference>
<comment type="cofactor">
    <cofactor evidence="1 6">
        <name>heme</name>
        <dbReference type="ChEBI" id="CHEBI:30413"/>
    </cofactor>
</comment>
<dbReference type="VEuPathDB" id="FungiDB:AB675_5575"/>
<dbReference type="GO" id="GO:0004497">
    <property type="term" value="F:monooxygenase activity"/>
    <property type="evidence" value="ECO:0007669"/>
    <property type="project" value="UniProtKB-KW"/>
</dbReference>
<evidence type="ECO:0000256" key="2">
    <source>
        <dbReference type="ARBA" id="ARBA00010617"/>
    </source>
</evidence>
<dbReference type="Gene3D" id="1.10.630.10">
    <property type="entry name" value="Cytochrome P450"/>
    <property type="match status" value="1"/>
</dbReference>
<keyword evidence="8" id="KW-1133">Transmembrane helix</keyword>
<keyword evidence="6 7" id="KW-0349">Heme</keyword>
<dbReference type="SUPFAM" id="SSF48264">
    <property type="entry name" value="Cytochrome P450"/>
    <property type="match status" value="1"/>
</dbReference>
<dbReference type="GO" id="GO:0016705">
    <property type="term" value="F:oxidoreductase activity, acting on paired donors, with incorporation or reduction of molecular oxygen"/>
    <property type="evidence" value="ECO:0007669"/>
    <property type="project" value="InterPro"/>
</dbReference>
<dbReference type="GeneID" id="28737677"/>
<comment type="similarity">
    <text evidence="2 7">Belongs to the cytochrome P450 family.</text>
</comment>
<keyword evidence="8" id="KW-0812">Transmembrane</keyword>
<gene>
    <name evidence="9" type="ORF">AB675_5575</name>
</gene>
<dbReference type="PANTHER" id="PTHR24305:SF166">
    <property type="entry name" value="CYTOCHROME P450 12A4, MITOCHONDRIAL-RELATED"/>
    <property type="match status" value="1"/>
</dbReference>
<proteinExistence type="inferred from homology"/>